<gene>
    <name evidence="2" type="ORF">Tco_0799565</name>
</gene>
<dbReference type="Proteomes" id="UP001151760">
    <property type="component" value="Unassembled WGS sequence"/>
</dbReference>
<evidence type="ECO:0000313" key="3">
    <source>
        <dbReference type="Proteomes" id="UP001151760"/>
    </source>
</evidence>
<feature type="region of interest" description="Disordered" evidence="1">
    <location>
        <begin position="1"/>
        <end position="25"/>
    </location>
</feature>
<reference evidence="2" key="1">
    <citation type="journal article" date="2022" name="Int. J. Mol. Sci.">
        <title>Draft Genome of Tanacetum Coccineum: Genomic Comparison of Closely Related Tanacetum-Family Plants.</title>
        <authorList>
            <person name="Yamashiro T."/>
            <person name="Shiraishi A."/>
            <person name="Nakayama K."/>
            <person name="Satake H."/>
        </authorList>
    </citation>
    <scope>NUCLEOTIDE SEQUENCE</scope>
</reference>
<reference evidence="2" key="2">
    <citation type="submission" date="2022-01" db="EMBL/GenBank/DDBJ databases">
        <authorList>
            <person name="Yamashiro T."/>
            <person name="Shiraishi A."/>
            <person name="Satake H."/>
            <person name="Nakayama K."/>
        </authorList>
    </citation>
    <scope>NUCLEOTIDE SEQUENCE</scope>
</reference>
<evidence type="ECO:0000256" key="1">
    <source>
        <dbReference type="SAM" id="MobiDB-lite"/>
    </source>
</evidence>
<comment type="caution">
    <text evidence="2">The sequence shown here is derived from an EMBL/GenBank/DDBJ whole genome shotgun (WGS) entry which is preliminary data.</text>
</comment>
<keyword evidence="3" id="KW-1185">Reference proteome</keyword>
<dbReference type="EMBL" id="BQNB010011593">
    <property type="protein sequence ID" value="GJS92597.1"/>
    <property type="molecule type" value="Genomic_DNA"/>
</dbReference>
<accession>A0ABQ4ZRN5</accession>
<sequence>MDADSAPDEQVPSSDDEDIGNGHIPKVNLKQDWWKPLLEEDIPATPEPAWSIPSSDLPVPMNNWASSLASTYAPPPENSLLAQIGDMAIFMDWFCKKQGITELTQKDLEGPAFEIVKVFHPNVIYLQYQMEECHKLLTDQVDDAIIRHNVSKPLPLGGQPGQVTIQADFFFNKDLEYLRYGSKGGRPALSISKMKAACYPDVSLEQMVHDQMWIEEECKYDIATIAVRTHMRILSVVRIEVFSLYGYDYMKTIALRRADLNEYIIAERDFKYLYPSDFEDLYLLNLQGHLNHLPPQDKKILSTAVNLWIKNLVIRQRVEDFQLGIESYQNQLNLTKPRWDATGFEFKHDFTFSDGTLQQIDEALDYRVKEFKVNRMNPGLNTRFWTRKDVERSKEFMFAIQKWLKTRNPRRSTQAGSKRHVNSQPQCSHFKLIIKYMMIAERSNNSFRNSDAYYYDPEKRISQSLSIEEDVGPPERFLENNSIADYMRFKKGESAELQTAVVSYRKRFPWSILKPFLQVDLVSTIHIADKEYFATLQKELESYDCVLYEMVTSRESLENRQNPAAVRKLAKKTQSRGFNIIGFIQRQMASILMLDFQLDCLDYEPDNWYHADLDFETFKKLQMEKGESFFTFARDMTLRSTKALVQATSIPEELGPWRSKLLWASRVLPMPLVGLFFISSLCADVGNEPADYPELEALARLDFGAAMKVFLAKRLTSDFTQVTTTDVEEKSVIIGERNRAAAEALEKAINKGHNKIAILYGGGHMPDLGRRLKDEFDLVPSRVQWVTAWSIKNRNLNSNSLPFLKKLAEVSGWPLNRYQTLALLIFSSVLALDLWFWELFFGTTVNFITQVASDAVQFVDSSNLH</sequence>
<proteinExistence type="predicted"/>
<evidence type="ECO:0000313" key="2">
    <source>
        <dbReference type="EMBL" id="GJS92597.1"/>
    </source>
</evidence>
<dbReference type="PANTHER" id="PTHR35757">
    <property type="entry name" value="THERMOSOME SUBUNIT GAMMA"/>
    <property type="match status" value="1"/>
</dbReference>
<protein>
    <submittedName>
        <fullName evidence="2">Uncharacterized protein</fullName>
    </submittedName>
</protein>
<organism evidence="2 3">
    <name type="scientific">Tanacetum coccineum</name>
    <dbReference type="NCBI Taxonomy" id="301880"/>
    <lineage>
        <taxon>Eukaryota</taxon>
        <taxon>Viridiplantae</taxon>
        <taxon>Streptophyta</taxon>
        <taxon>Embryophyta</taxon>
        <taxon>Tracheophyta</taxon>
        <taxon>Spermatophyta</taxon>
        <taxon>Magnoliopsida</taxon>
        <taxon>eudicotyledons</taxon>
        <taxon>Gunneridae</taxon>
        <taxon>Pentapetalae</taxon>
        <taxon>asterids</taxon>
        <taxon>campanulids</taxon>
        <taxon>Asterales</taxon>
        <taxon>Asteraceae</taxon>
        <taxon>Asteroideae</taxon>
        <taxon>Anthemideae</taxon>
        <taxon>Anthemidinae</taxon>
        <taxon>Tanacetum</taxon>
    </lineage>
</organism>
<dbReference type="PANTHER" id="PTHR35757:SF1">
    <property type="entry name" value="THERMOSOME SUBUNIT GAMMA"/>
    <property type="match status" value="1"/>
</dbReference>
<name>A0ABQ4ZRN5_9ASTR</name>